<dbReference type="EMBL" id="MU853561">
    <property type="protein sequence ID" value="KAK4146459.1"/>
    <property type="molecule type" value="Genomic_DNA"/>
</dbReference>
<dbReference type="Pfam" id="PF04991">
    <property type="entry name" value="LicD"/>
    <property type="match status" value="1"/>
</dbReference>
<feature type="domain" description="LicD/FKTN/FKRP nucleotidyltransferase" evidence="6">
    <location>
        <begin position="132"/>
        <end position="251"/>
    </location>
</feature>
<evidence type="ECO:0000256" key="4">
    <source>
        <dbReference type="ARBA" id="ARBA00023136"/>
    </source>
</evidence>
<feature type="region of interest" description="Disordered" evidence="5">
    <location>
        <begin position="328"/>
        <end position="381"/>
    </location>
</feature>
<dbReference type="AlphaFoldDB" id="A0AAN6V7Z7"/>
<gene>
    <name evidence="7" type="ORF">C8A04DRAFT_9764</name>
</gene>
<protein>
    <recommendedName>
        <fullName evidence="6">LicD/FKTN/FKRP nucleotidyltransferase domain-containing protein</fullName>
    </recommendedName>
</protein>
<evidence type="ECO:0000256" key="3">
    <source>
        <dbReference type="ARBA" id="ARBA00022989"/>
    </source>
</evidence>
<evidence type="ECO:0000256" key="1">
    <source>
        <dbReference type="ARBA" id="ARBA00004167"/>
    </source>
</evidence>
<keyword evidence="4" id="KW-0472">Membrane</keyword>
<organism evidence="7 8">
    <name type="scientific">Dichotomopilus funicola</name>
    <dbReference type="NCBI Taxonomy" id="1934379"/>
    <lineage>
        <taxon>Eukaryota</taxon>
        <taxon>Fungi</taxon>
        <taxon>Dikarya</taxon>
        <taxon>Ascomycota</taxon>
        <taxon>Pezizomycotina</taxon>
        <taxon>Sordariomycetes</taxon>
        <taxon>Sordariomycetidae</taxon>
        <taxon>Sordariales</taxon>
        <taxon>Chaetomiaceae</taxon>
        <taxon>Dichotomopilus</taxon>
    </lineage>
</organism>
<dbReference type="PANTHER" id="PTHR15407">
    <property type="entry name" value="FUKUTIN-RELATED"/>
    <property type="match status" value="1"/>
</dbReference>
<evidence type="ECO:0000313" key="7">
    <source>
        <dbReference type="EMBL" id="KAK4146459.1"/>
    </source>
</evidence>
<reference evidence="7" key="1">
    <citation type="journal article" date="2023" name="Mol. Phylogenet. Evol.">
        <title>Genome-scale phylogeny and comparative genomics of the fungal order Sordariales.</title>
        <authorList>
            <person name="Hensen N."/>
            <person name="Bonometti L."/>
            <person name="Westerberg I."/>
            <person name="Brannstrom I.O."/>
            <person name="Guillou S."/>
            <person name="Cros-Aarteil S."/>
            <person name="Calhoun S."/>
            <person name="Haridas S."/>
            <person name="Kuo A."/>
            <person name="Mondo S."/>
            <person name="Pangilinan J."/>
            <person name="Riley R."/>
            <person name="LaButti K."/>
            <person name="Andreopoulos B."/>
            <person name="Lipzen A."/>
            <person name="Chen C."/>
            <person name="Yan M."/>
            <person name="Daum C."/>
            <person name="Ng V."/>
            <person name="Clum A."/>
            <person name="Steindorff A."/>
            <person name="Ohm R.A."/>
            <person name="Martin F."/>
            <person name="Silar P."/>
            <person name="Natvig D.O."/>
            <person name="Lalanne C."/>
            <person name="Gautier V."/>
            <person name="Ament-Velasquez S.L."/>
            <person name="Kruys A."/>
            <person name="Hutchinson M.I."/>
            <person name="Powell A.J."/>
            <person name="Barry K."/>
            <person name="Miller A.N."/>
            <person name="Grigoriev I.V."/>
            <person name="Debuchy R."/>
            <person name="Gladieux P."/>
            <person name="Hiltunen Thoren M."/>
            <person name="Johannesson H."/>
        </authorList>
    </citation>
    <scope>NUCLEOTIDE SEQUENCE</scope>
    <source>
        <strain evidence="7">CBS 141.50</strain>
    </source>
</reference>
<evidence type="ECO:0000256" key="2">
    <source>
        <dbReference type="ARBA" id="ARBA00022692"/>
    </source>
</evidence>
<dbReference type="GO" id="GO:0009100">
    <property type="term" value="P:glycoprotein metabolic process"/>
    <property type="evidence" value="ECO:0007669"/>
    <property type="project" value="UniProtKB-ARBA"/>
</dbReference>
<dbReference type="GO" id="GO:0016020">
    <property type="term" value="C:membrane"/>
    <property type="evidence" value="ECO:0007669"/>
    <property type="project" value="UniProtKB-SubCell"/>
</dbReference>
<dbReference type="Proteomes" id="UP001302676">
    <property type="component" value="Unassembled WGS sequence"/>
</dbReference>
<reference evidence="7" key="2">
    <citation type="submission" date="2023-05" db="EMBL/GenBank/DDBJ databases">
        <authorList>
            <consortium name="Lawrence Berkeley National Laboratory"/>
            <person name="Steindorff A."/>
            <person name="Hensen N."/>
            <person name="Bonometti L."/>
            <person name="Westerberg I."/>
            <person name="Brannstrom I.O."/>
            <person name="Guillou S."/>
            <person name="Cros-Aarteil S."/>
            <person name="Calhoun S."/>
            <person name="Haridas S."/>
            <person name="Kuo A."/>
            <person name="Mondo S."/>
            <person name="Pangilinan J."/>
            <person name="Riley R."/>
            <person name="Labutti K."/>
            <person name="Andreopoulos B."/>
            <person name="Lipzen A."/>
            <person name="Chen C."/>
            <person name="Yanf M."/>
            <person name="Daum C."/>
            <person name="Ng V."/>
            <person name="Clum A."/>
            <person name="Ohm R."/>
            <person name="Martin F."/>
            <person name="Silar P."/>
            <person name="Natvig D."/>
            <person name="Lalanne C."/>
            <person name="Gautier V."/>
            <person name="Ament-Velasquez S.L."/>
            <person name="Kruys A."/>
            <person name="Hutchinson M.I."/>
            <person name="Powell A.J."/>
            <person name="Barry K."/>
            <person name="Miller A.N."/>
            <person name="Grigoriev I.V."/>
            <person name="Debuchy R."/>
            <person name="Gladieux P."/>
            <person name="Thoren M.H."/>
            <person name="Johannesson H."/>
        </authorList>
    </citation>
    <scope>NUCLEOTIDE SEQUENCE</scope>
    <source>
        <strain evidence="7">CBS 141.50</strain>
    </source>
</reference>
<feature type="region of interest" description="Disordered" evidence="5">
    <location>
        <begin position="42"/>
        <end position="82"/>
    </location>
</feature>
<comment type="caution">
    <text evidence="7">The sequence shown here is derived from an EMBL/GenBank/DDBJ whole genome shotgun (WGS) entry which is preliminary data.</text>
</comment>
<dbReference type="InterPro" id="IPR007074">
    <property type="entry name" value="LicD/FKTN/FKRP_NTP_transf"/>
</dbReference>
<evidence type="ECO:0000259" key="6">
    <source>
        <dbReference type="Pfam" id="PF04991"/>
    </source>
</evidence>
<keyword evidence="3" id="KW-1133">Transmembrane helix</keyword>
<keyword evidence="2" id="KW-0812">Transmembrane</keyword>
<feature type="compositionally biased region" description="Low complexity" evidence="5">
    <location>
        <begin position="42"/>
        <end position="59"/>
    </location>
</feature>
<evidence type="ECO:0000313" key="8">
    <source>
        <dbReference type="Proteomes" id="UP001302676"/>
    </source>
</evidence>
<accession>A0AAN6V7Z7</accession>
<dbReference type="PANTHER" id="PTHR15407:SF28">
    <property type="entry name" value="RIBITOL-5-PHOSPHATE TRANSFERASE FKTN"/>
    <property type="match status" value="1"/>
</dbReference>
<sequence>MRPLIALLTNQKVLLLLTAFVVFSGLFSTAAVARGGDQVFGFGGSQQQQQQQPQAQHEQAPISQAKPGPKPNPKSSRPAADSMPEYKYFQEAGGSMELTHYDARFFQGTVPYDEHREILTQLIRSYLTTFRQLGLETWLAHGTLLGWWWNGRILPWDFDVDAQVSAETLELLIRRPQDTYHHPTYTHYNQTIHSHTSTNPLTGHKQHRSYLLDVNPFAGKLSRGRGENVIDARWIDMQTGMFVDITAVVEREPHRRPGVVSCKNFHRYKAERELFPLRESEFEGTAAMVPWDFEGVLVGEYGEKSLVVAEWEGHKWDPALKEWIRKPSTAKPGTAKWNGPVDLGQLGKPQEEEEPKQQQDKTETTNSNTNIAGKQRDKATA</sequence>
<proteinExistence type="predicted"/>
<keyword evidence="8" id="KW-1185">Reference proteome</keyword>
<evidence type="ECO:0000256" key="5">
    <source>
        <dbReference type="SAM" id="MobiDB-lite"/>
    </source>
</evidence>
<dbReference type="RefSeq" id="XP_062639830.1">
    <property type="nucleotide sequence ID" value="XM_062785618.1"/>
</dbReference>
<dbReference type="GeneID" id="87822231"/>
<comment type="subcellular location">
    <subcellularLocation>
        <location evidence="1">Membrane</location>
        <topology evidence="1">Single-pass membrane protein</topology>
    </subcellularLocation>
</comment>
<dbReference type="InterPro" id="IPR009644">
    <property type="entry name" value="FKTN/MNN4/W02B3.4-1"/>
</dbReference>
<name>A0AAN6V7Z7_9PEZI</name>